<dbReference type="OrthoDB" id="9181580at2"/>
<feature type="signal peptide" evidence="1">
    <location>
        <begin position="1"/>
        <end position="32"/>
    </location>
</feature>
<organism evidence="2 3">
    <name type="scientific">Rhodocyclus tenuis</name>
    <name type="common">Rhodospirillum tenue</name>
    <dbReference type="NCBI Taxonomy" id="1066"/>
    <lineage>
        <taxon>Bacteria</taxon>
        <taxon>Pseudomonadati</taxon>
        <taxon>Pseudomonadota</taxon>
        <taxon>Betaproteobacteria</taxon>
        <taxon>Rhodocyclales</taxon>
        <taxon>Rhodocyclaceae</taxon>
        <taxon>Rhodocyclus</taxon>
    </lineage>
</organism>
<dbReference type="Proteomes" id="UP000587070">
    <property type="component" value="Unassembled WGS sequence"/>
</dbReference>
<protein>
    <recommendedName>
        <fullName evidence="4">DUF3617 family protein</fullName>
    </recommendedName>
</protein>
<evidence type="ECO:0000313" key="2">
    <source>
        <dbReference type="EMBL" id="MBB4247919.1"/>
    </source>
</evidence>
<sequence length="189" mass="20378">MSGNAIPHQASTSLPLLALAVALALPGGTAFAADAPLRKPGLWEIMTRSDNIPGAGIAIQQCIDQNTDNLMQQRAKNEKTDCSVMDLKRAGERVTLHAVCKVEGSTVTTDATYLGNFEAGYKGDMRSRYSPPLQGISETHMTQEARWLGACKPGQKPGDVIMPNMGSMNLNELMKDPRVQEAMKRHGAN</sequence>
<dbReference type="EMBL" id="JACIGE010000008">
    <property type="protein sequence ID" value="MBB4247919.1"/>
    <property type="molecule type" value="Genomic_DNA"/>
</dbReference>
<dbReference type="AlphaFoldDB" id="A0A840GIA9"/>
<comment type="caution">
    <text evidence="2">The sequence shown here is derived from an EMBL/GenBank/DDBJ whole genome shotgun (WGS) entry which is preliminary data.</text>
</comment>
<keyword evidence="1" id="KW-0732">Signal</keyword>
<reference evidence="2 3" key="1">
    <citation type="submission" date="2020-08" db="EMBL/GenBank/DDBJ databases">
        <title>Genome sequencing of Purple Non-Sulfur Bacteria from various extreme environments.</title>
        <authorList>
            <person name="Mayer M."/>
        </authorList>
    </citation>
    <scope>NUCLEOTIDE SEQUENCE [LARGE SCALE GENOMIC DNA]</scope>
    <source>
        <strain evidence="2 3">2761</strain>
    </source>
</reference>
<evidence type="ECO:0000313" key="3">
    <source>
        <dbReference type="Proteomes" id="UP000587070"/>
    </source>
</evidence>
<dbReference type="InterPro" id="IPR022061">
    <property type="entry name" value="DUF3617"/>
</dbReference>
<dbReference type="RefSeq" id="WP_153116938.1">
    <property type="nucleotide sequence ID" value="NZ_JACIGE010000008.1"/>
</dbReference>
<keyword evidence="3" id="KW-1185">Reference proteome</keyword>
<evidence type="ECO:0000256" key="1">
    <source>
        <dbReference type="SAM" id="SignalP"/>
    </source>
</evidence>
<dbReference type="Pfam" id="PF12276">
    <property type="entry name" value="DUF3617"/>
    <property type="match status" value="1"/>
</dbReference>
<proteinExistence type="predicted"/>
<feature type="chain" id="PRO_5032770974" description="DUF3617 family protein" evidence="1">
    <location>
        <begin position="33"/>
        <end position="189"/>
    </location>
</feature>
<name>A0A840GIA9_RHOTE</name>
<accession>A0A840GIA9</accession>
<gene>
    <name evidence="2" type="ORF">GGD90_002305</name>
</gene>
<evidence type="ECO:0008006" key="4">
    <source>
        <dbReference type="Google" id="ProtNLM"/>
    </source>
</evidence>